<dbReference type="EMBL" id="QEPN01000002">
    <property type="protein sequence ID" value="RDE73052.1"/>
    <property type="molecule type" value="Genomic_DNA"/>
</dbReference>
<dbReference type="Proteomes" id="UP000253872">
    <property type="component" value="Unassembled WGS sequence"/>
</dbReference>
<protein>
    <submittedName>
        <fullName evidence="2">Uncharacterized protein</fullName>
    </submittedName>
</protein>
<evidence type="ECO:0000256" key="1">
    <source>
        <dbReference type="SAM" id="Coils"/>
    </source>
</evidence>
<proteinExistence type="predicted"/>
<reference evidence="2 3" key="1">
    <citation type="submission" date="2018-05" db="EMBL/GenBank/DDBJ databases">
        <title>Draft Genome Sequences for a Diverse set of 7 Haemophilus Species.</title>
        <authorList>
            <person name="Nichols M."/>
            <person name="Topaz N."/>
            <person name="Wang X."/>
            <person name="Wang X."/>
            <person name="Boxrud D."/>
        </authorList>
    </citation>
    <scope>NUCLEOTIDE SEQUENCE [LARGE SCALE GENOMIC DNA]</scope>
    <source>
        <strain evidence="2 3">C2002001239</strain>
    </source>
</reference>
<accession>A0A369YE49</accession>
<dbReference type="AlphaFoldDB" id="A0A369YE49"/>
<dbReference type="RefSeq" id="WP_111402084.1">
    <property type="nucleotide sequence ID" value="NZ_QEPN01000002.1"/>
</dbReference>
<organism evidence="2 3">
    <name type="scientific">Haemophilus sputorum</name>
    <dbReference type="NCBI Taxonomy" id="1078480"/>
    <lineage>
        <taxon>Bacteria</taxon>
        <taxon>Pseudomonadati</taxon>
        <taxon>Pseudomonadota</taxon>
        <taxon>Gammaproteobacteria</taxon>
        <taxon>Pasteurellales</taxon>
        <taxon>Pasteurellaceae</taxon>
        <taxon>Haemophilus</taxon>
    </lineage>
</organism>
<evidence type="ECO:0000313" key="2">
    <source>
        <dbReference type="EMBL" id="RDE73052.1"/>
    </source>
</evidence>
<gene>
    <name evidence="2" type="ORF">DPV93_02915</name>
</gene>
<evidence type="ECO:0000313" key="3">
    <source>
        <dbReference type="Proteomes" id="UP000253872"/>
    </source>
</evidence>
<name>A0A369YE49_9PAST</name>
<sequence>MSSKQMRKQRWARLNKIRKRRVNMYALSQKVDSLLAKNDQFRELVLIDSEQADDRLAALEKKVTQMRGQIAKLQLETAKLKREQTLSWWQRTKMKWRNGKHFPMG</sequence>
<feature type="coiled-coil region" evidence="1">
    <location>
        <begin position="49"/>
        <end position="83"/>
    </location>
</feature>
<keyword evidence="1" id="KW-0175">Coiled coil</keyword>
<comment type="caution">
    <text evidence="2">The sequence shown here is derived from an EMBL/GenBank/DDBJ whole genome shotgun (WGS) entry which is preliminary data.</text>
</comment>